<evidence type="ECO:0000313" key="2">
    <source>
        <dbReference type="Proteomes" id="UP000326198"/>
    </source>
</evidence>
<sequence length="176" mass="19688">MTPKPCSASSISHTQLLPHNRYRAEVLLGNNFYDHDYNYDTSIGTDTFGYHPTRVVDGASSCLRRCEIATNTLSLLVGILTIYAISAHVLPRHLIINWPSEILTSLLRSVPRLGRRWAPLHFTNPNFIRVPASRASEEETIPGYVAGRYYPTRIGEILKDRYQVVGKLGFGASSTV</sequence>
<dbReference type="Gene3D" id="3.30.200.20">
    <property type="entry name" value="Phosphorylase Kinase, domain 1"/>
    <property type="match status" value="1"/>
</dbReference>
<evidence type="ECO:0008006" key="3">
    <source>
        <dbReference type="Google" id="ProtNLM"/>
    </source>
</evidence>
<dbReference type="AlphaFoldDB" id="A0A5N7B239"/>
<dbReference type="EMBL" id="ML736246">
    <property type="protein sequence ID" value="KAE8376162.1"/>
    <property type="molecule type" value="Genomic_DNA"/>
</dbReference>
<name>A0A5N7B239_9EURO</name>
<dbReference type="Proteomes" id="UP000326198">
    <property type="component" value="Unassembled WGS sequence"/>
</dbReference>
<gene>
    <name evidence="1" type="ORF">BDV26DRAFT_294390</name>
</gene>
<proteinExistence type="predicted"/>
<keyword evidence="2" id="KW-1185">Reference proteome</keyword>
<dbReference type="OrthoDB" id="5979581at2759"/>
<accession>A0A5N7B239</accession>
<reference evidence="1 2" key="1">
    <citation type="submission" date="2019-04" db="EMBL/GenBank/DDBJ databases">
        <title>Friends and foes A comparative genomics studyof 23 Aspergillus species from section Flavi.</title>
        <authorList>
            <consortium name="DOE Joint Genome Institute"/>
            <person name="Kjaerbolling I."/>
            <person name="Vesth T."/>
            <person name="Frisvad J.C."/>
            <person name="Nybo J.L."/>
            <person name="Theobald S."/>
            <person name="Kildgaard S."/>
            <person name="Isbrandt T."/>
            <person name="Kuo A."/>
            <person name="Sato A."/>
            <person name="Lyhne E.K."/>
            <person name="Kogle M.E."/>
            <person name="Wiebenga A."/>
            <person name="Kun R.S."/>
            <person name="Lubbers R.J."/>
            <person name="Makela M.R."/>
            <person name="Barry K."/>
            <person name="Chovatia M."/>
            <person name="Clum A."/>
            <person name="Daum C."/>
            <person name="Haridas S."/>
            <person name="He G."/>
            <person name="LaButti K."/>
            <person name="Lipzen A."/>
            <person name="Mondo S."/>
            <person name="Riley R."/>
            <person name="Salamov A."/>
            <person name="Simmons B.A."/>
            <person name="Magnuson J.K."/>
            <person name="Henrissat B."/>
            <person name="Mortensen U.H."/>
            <person name="Larsen T.O."/>
            <person name="Devries R.P."/>
            <person name="Grigoriev I.V."/>
            <person name="Machida M."/>
            <person name="Baker S.E."/>
            <person name="Andersen M.R."/>
        </authorList>
    </citation>
    <scope>NUCLEOTIDE SEQUENCE [LARGE SCALE GENOMIC DNA]</scope>
    <source>
        <strain evidence="1 2">IBT 29228</strain>
    </source>
</reference>
<evidence type="ECO:0000313" key="1">
    <source>
        <dbReference type="EMBL" id="KAE8376162.1"/>
    </source>
</evidence>
<protein>
    <recommendedName>
        <fullName evidence="3">Protein kinase domain-containing protein</fullName>
    </recommendedName>
</protein>
<organism evidence="1 2">
    <name type="scientific">Aspergillus bertholletiae</name>
    <dbReference type="NCBI Taxonomy" id="1226010"/>
    <lineage>
        <taxon>Eukaryota</taxon>
        <taxon>Fungi</taxon>
        <taxon>Dikarya</taxon>
        <taxon>Ascomycota</taxon>
        <taxon>Pezizomycotina</taxon>
        <taxon>Eurotiomycetes</taxon>
        <taxon>Eurotiomycetidae</taxon>
        <taxon>Eurotiales</taxon>
        <taxon>Aspergillaceae</taxon>
        <taxon>Aspergillus</taxon>
        <taxon>Aspergillus subgen. Circumdati</taxon>
    </lineage>
</organism>